<dbReference type="AlphaFoldDB" id="A0A921NWV4"/>
<dbReference type="Proteomes" id="UP000698242">
    <property type="component" value="Unassembled WGS sequence"/>
</dbReference>
<evidence type="ECO:0000256" key="15">
    <source>
        <dbReference type="SAM" id="Phobius"/>
    </source>
</evidence>
<dbReference type="EC" id="2.7.13.3" evidence="3"/>
<keyword evidence="9" id="KW-0547">Nucleotide-binding</keyword>
<dbReference type="PRINTS" id="PR00344">
    <property type="entry name" value="BCTRLSENSOR"/>
</dbReference>
<dbReference type="InterPro" id="IPR036097">
    <property type="entry name" value="HisK_dim/P_sf"/>
</dbReference>
<dbReference type="InterPro" id="IPR036890">
    <property type="entry name" value="HATPase_C_sf"/>
</dbReference>
<dbReference type="PANTHER" id="PTHR44936">
    <property type="entry name" value="SENSOR PROTEIN CREC"/>
    <property type="match status" value="1"/>
</dbReference>
<protein>
    <recommendedName>
        <fullName evidence="3">histidine kinase</fullName>
        <ecNumber evidence="3">2.7.13.3</ecNumber>
    </recommendedName>
</protein>
<keyword evidence="8 15" id="KW-0812">Transmembrane</keyword>
<dbReference type="GO" id="GO:0005886">
    <property type="term" value="C:plasma membrane"/>
    <property type="evidence" value="ECO:0007669"/>
    <property type="project" value="UniProtKB-SubCell"/>
</dbReference>
<dbReference type="PROSITE" id="PS50109">
    <property type="entry name" value="HIS_KIN"/>
    <property type="match status" value="1"/>
</dbReference>
<keyword evidence="10 18" id="KW-0418">Kinase</keyword>
<keyword evidence="14 15" id="KW-0472">Membrane</keyword>
<dbReference type="CDD" id="cd00075">
    <property type="entry name" value="HATPase"/>
    <property type="match status" value="1"/>
</dbReference>
<organism evidence="18 19">
    <name type="scientific">Profundibacterium mesophilum KAUST100406-0324</name>
    <dbReference type="NCBI Taxonomy" id="1037889"/>
    <lineage>
        <taxon>Bacteria</taxon>
        <taxon>Pseudomonadati</taxon>
        <taxon>Pseudomonadota</taxon>
        <taxon>Alphaproteobacteria</taxon>
        <taxon>Rhodobacterales</taxon>
        <taxon>Roseobacteraceae</taxon>
        <taxon>Profundibacterium</taxon>
    </lineage>
</organism>
<dbReference type="EMBL" id="APKE01000007">
    <property type="protein sequence ID" value="KAF0677148.1"/>
    <property type="molecule type" value="Genomic_DNA"/>
</dbReference>
<dbReference type="Pfam" id="PF02518">
    <property type="entry name" value="HATPase_c"/>
    <property type="match status" value="1"/>
</dbReference>
<evidence type="ECO:0000256" key="9">
    <source>
        <dbReference type="ARBA" id="ARBA00022741"/>
    </source>
</evidence>
<evidence type="ECO:0000256" key="8">
    <source>
        <dbReference type="ARBA" id="ARBA00022692"/>
    </source>
</evidence>
<evidence type="ECO:0000256" key="5">
    <source>
        <dbReference type="ARBA" id="ARBA00022519"/>
    </source>
</evidence>
<gene>
    <name evidence="18" type="primary">envZ</name>
    <name evidence="18" type="ORF">PMES_00463</name>
</gene>
<dbReference type="OrthoDB" id="9804645at2"/>
<name>A0A921NWV4_9RHOB</name>
<evidence type="ECO:0000256" key="1">
    <source>
        <dbReference type="ARBA" id="ARBA00000085"/>
    </source>
</evidence>
<dbReference type="InterPro" id="IPR003660">
    <property type="entry name" value="HAMP_dom"/>
</dbReference>
<dbReference type="InterPro" id="IPR003661">
    <property type="entry name" value="HisK_dim/P_dom"/>
</dbReference>
<evidence type="ECO:0000259" key="17">
    <source>
        <dbReference type="PROSITE" id="PS50885"/>
    </source>
</evidence>
<comment type="subcellular location">
    <subcellularLocation>
        <location evidence="2">Cell inner membrane</location>
        <topology evidence="2">Multi-pass membrane protein</topology>
    </subcellularLocation>
</comment>
<dbReference type="InterPro" id="IPR003594">
    <property type="entry name" value="HATPase_dom"/>
</dbReference>
<evidence type="ECO:0000256" key="14">
    <source>
        <dbReference type="ARBA" id="ARBA00023136"/>
    </source>
</evidence>
<evidence type="ECO:0000313" key="19">
    <source>
        <dbReference type="Proteomes" id="UP000698242"/>
    </source>
</evidence>
<evidence type="ECO:0000256" key="12">
    <source>
        <dbReference type="ARBA" id="ARBA00022989"/>
    </source>
</evidence>
<evidence type="ECO:0000256" key="13">
    <source>
        <dbReference type="ARBA" id="ARBA00023012"/>
    </source>
</evidence>
<dbReference type="SUPFAM" id="SSF47384">
    <property type="entry name" value="Homodimeric domain of signal transducing histidine kinase"/>
    <property type="match status" value="1"/>
</dbReference>
<dbReference type="Gene3D" id="3.30.565.10">
    <property type="entry name" value="Histidine kinase-like ATPase, C-terminal domain"/>
    <property type="match status" value="1"/>
</dbReference>
<feature type="domain" description="Histidine kinase" evidence="16">
    <location>
        <begin position="241"/>
        <end position="440"/>
    </location>
</feature>
<keyword evidence="12 15" id="KW-1133">Transmembrane helix</keyword>
<feature type="transmembrane region" description="Helical" evidence="15">
    <location>
        <begin position="162"/>
        <end position="181"/>
    </location>
</feature>
<evidence type="ECO:0000256" key="10">
    <source>
        <dbReference type="ARBA" id="ARBA00022777"/>
    </source>
</evidence>
<keyword evidence="13" id="KW-0902">Two-component regulatory system</keyword>
<dbReference type="GO" id="GO:0005524">
    <property type="term" value="F:ATP binding"/>
    <property type="evidence" value="ECO:0007669"/>
    <property type="project" value="UniProtKB-KW"/>
</dbReference>
<reference evidence="18" key="1">
    <citation type="submission" date="2013-03" db="EMBL/GenBank/DDBJ databases">
        <title>Genome Sequence of the Profundibacterium mesophilum strain KAUST100406-0324T from Red Sea, a novel genus in the family Rhodobacteraceae.</title>
        <authorList>
            <person name="Essack M."/>
            <person name="Alam I."/>
            <person name="Lafi F."/>
            <person name="Alawi W."/>
            <person name="Kamanu F."/>
            <person name="Al-Suwailem A."/>
            <person name="Lee O.O."/>
            <person name="Xu Y."/>
            <person name="Bajic V."/>
            <person name="Qian P.-Y."/>
            <person name="Archer J."/>
        </authorList>
    </citation>
    <scope>NUCLEOTIDE SEQUENCE</scope>
    <source>
        <strain evidence="18">KAUST100406-0324</strain>
    </source>
</reference>
<evidence type="ECO:0000256" key="7">
    <source>
        <dbReference type="ARBA" id="ARBA00022679"/>
    </source>
</evidence>
<keyword evidence="5" id="KW-0997">Cell inner membrane</keyword>
<evidence type="ECO:0000313" key="18">
    <source>
        <dbReference type="EMBL" id="KAF0677148.1"/>
    </source>
</evidence>
<dbReference type="SMART" id="SM00388">
    <property type="entry name" value="HisKA"/>
    <property type="match status" value="1"/>
</dbReference>
<dbReference type="PANTHER" id="PTHR44936:SF5">
    <property type="entry name" value="SENSOR HISTIDINE KINASE ENVZ"/>
    <property type="match status" value="1"/>
</dbReference>
<dbReference type="Gene3D" id="1.10.287.130">
    <property type="match status" value="1"/>
</dbReference>
<evidence type="ECO:0000256" key="6">
    <source>
        <dbReference type="ARBA" id="ARBA00022553"/>
    </source>
</evidence>
<dbReference type="PROSITE" id="PS50885">
    <property type="entry name" value="HAMP"/>
    <property type="match status" value="1"/>
</dbReference>
<keyword evidence="11" id="KW-0067">ATP-binding</keyword>
<dbReference type="InterPro" id="IPR050980">
    <property type="entry name" value="2C_sensor_his_kinase"/>
</dbReference>
<dbReference type="GO" id="GO:0000155">
    <property type="term" value="F:phosphorelay sensor kinase activity"/>
    <property type="evidence" value="ECO:0007669"/>
    <property type="project" value="InterPro"/>
</dbReference>
<dbReference type="CDD" id="cd00082">
    <property type="entry name" value="HisKA"/>
    <property type="match status" value="1"/>
</dbReference>
<evidence type="ECO:0000259" key="16">
    <source>
        <dbReference type="PROSITE" id="PS50109"/>
    </source>
</evidence>
<evidence type="ECO:0000256" key="11">
    <source>
        <dbReference type="ARBA" id="ARBA00022840"/>
    </source>
</evidence>
<dbReference type="Pfam" id="PF00672">
    <property type="entry name" value="HAMP"/>
    <property type="match status" value="1"/>
</dbReference>
<evidence type="ECO:0000256" key="4">
    <source>
        <dbReference type="ARBA" id="ARBA00022475"/>
    </source>
</evidence>
<dbReference type="SMART" id="SM00387">
    <property type="entry name" value="HATPase_c"/>
    <property type="match status" value="1"/>
</dbReference>
<dbReference type="RefSeq" id="WP_159963918.1">
    <property type="nucleotide sequence ID" value="NZ_APKE01000007.1"/>
</dbReference>
<keyword evidence="6" id="KW-0597">Phosphoprotein</keyword>
<dbReference type="InterPro" id="IPR004358">
    <property type="entry name" value="Sig_transdc_His_kin-like_C"/>
</dbReference>
<comment type="caution">
    <text evidence="18">The sequence shown here is derived from an EMBL/GenBank/DDBJ whole genome shotgun (WGS) entry which is preliminary data.</text>
</comment>
<keyword evidence="7 18" id="KW-0808">Transferase</keyword>
<dbReference type="InterPro" id="IPR005467">
    <property type="entry name" value="His_kinase_dom"/>
</dbReference>
<keyword evidence="4" id="KW-1003">Cell membrane</keyword>
<accession>A0A921NWV4</accession>
<dbReference type="Pfam" id="PF00512">
    <property type="entry name" value="HisKA"/>
    <property type="match status" value="1"/>
</dbReference>
<evidence type="ECO:0000256" key="2">
    <source>
        <dbReference type="ARBA" id="ARBA00004429"/>
    </source>
</evidence>
<sequence>MTFQWLKRYMPRTLYGRAALILLLPVITIQLTVSVVFLQRHFEGVTEQMTRNVVRELGHIITVIEQAPGPERGLSQVEALARDLNIGLTLPAPRVIRGDRRRVYDLSGRAMIATLRAGLPGLTGIDLASDEKQVEATVRTRAGLLGFSMPRSRVTASNPHQLLVLMVAVSLLMTVIAYLFLKNQLRPIARLAHAASAFGKGRTLPYRPAGASEVRAAGSAFLDMRNRIERQIEQRTLMLSGVSHDLRTPLTRMRLGLAMLEPEDEAEALLGDVEEMEKMLASFLDFAAGDALDDPAQIEPEALIAELVEKARRAGHVVDAGPVQCEGLLHLRPLAITRALDNLIGNAVRHGSRARISCTTGERAAVFSVEDDGPGIAPELRDDALKPFSRLDTARNQNRGGGVGLGLSIAMDIARQHGGTLRLASSPELGGLKADLVIAR</sequence>
<proteinExistence type="predicted"/>
<evidence type="ECO:0000256" key="3">
    <source>
        <dbReference type="ARBA" id="ARBA00012438"/>
    </source>
</evidence>
<comment type="catalytic activity">
    <reaction evidence="1">
        <text>ATP + protein L-histidine = ADP + protein N-phospho-L-histidine.</text>
        <dbReference type="EC" id="2.7.13.3"/>
    </reaction>
</comment>
<dbReference type="SUPFAM" id="SSF55874">
    <property type="entry name" value="ATPase domain of HSP90 chaperone/DNA topoisomerase II/histidine kinase"/>
    <property type="match status" value="1"/>
</dbReference>
<keyword evidence="19" id="KW-1185">Reference proteome</keyword>
<feature type="domain" description="HAMP" evidence="17">
    <location>
        <begin position="182"/>
        <end position="233"/>
    </location>
</feature>